<dbReference type="EMBL" id="BTGU01004686">
    <property type="protein sequence ID" value="GMN30739.1"/>
    <property type="molecule type" value="Genomic_DNA"/>
</dbReference>
<feature type="transmembrane region" description="Helical" evidence="1">
    <location>
        <begin position="63"/>
        <end position="82"/>
    </location>
</feature>
<evidence type="ECO:0000313" key="2">
    <source>
        <dbReference type="EMBL" id="GMN30739.1"/>
    </source>
</evidence>
<reference evidence="2" key="1">
    <citation type="submission" date="2023-07" db="EMBL/GenBank/DDBJ databases">
        <title>draft genome sequence of fig (Ficus carica).</title>
        <authorList>
            <person name="Takahashi T."/>
            <person name="Nishimura K."/>
        </authorList>
    </citation>
    <scope>NUCLEOTIDE SEQUENCE</scope>
</reference>
<evidence type="ECO:0000313" key="3">
    <source>
        <dbReference type="Proteomes" id="UP001187192"/>
    </source>
</evidence>
<sequence length="116" mass="12238">MEEAGEFPAAGEAELAVELSGVVEAENAVGLLGEELLGAEEEAEGGVAVEDAFEGGDSEVEKWVVSMGFGLGLGLGLGMGFWRGDEGEKMGRVWVRVREALVRVILERKQLSAIVC</sequence>
<dbReference type="Proteomes" id="UP001187192">
    <property type="component" value="Unassembled WGS sequence"/>
</dbReference>
<comment type="caution">
    <text evidence="2">The sequence shown here is derived from an EMBL/GenBank/DDBJ whole genome shotgun (WGS) entry which is preliminary data.</text>
</comment>
<evidence type="ECO:0000256" key="1">
    <source>
        <dbReference type="SAM" id="Phobius"/>
    </source>
</evidence>
<keyword evidence="1" id="KW-0472">Membrane</keyword>
<keyword evidence="3" id="KW-1185">Reference proteome</keyword>
<dbReference type="AlphaFoldDB" id="A0AA87ZD49"/>
<organism evidence="2 3">
    <name type="scientific">Ficus carica</name>
    <name type="common">Common fig</name>
    <dbReference type="NCBI Taxonomy" id="3494"/>
    <lineage>
        <taxon>Eukaryota</taxon>
        <taxon>Viridiplantae</taxon>
        <taxon>Streptophyta</taxon>
        <taxon>Embryophyta</taxon>
        <taxon>Tracheophyta</taxon>
        <taxon>Spermatophyta</taxon>
        <taxon>Magnoliopsida</taxon>
        <taxon>eudicotyledons</taxon>
        <taxon>Gunneridae</taxon>
        <taxon>Pentapetalae</taxon>
        <taxon>rosids</taxon>
        <taxon>fabids</taxon>
        <taxon>Rosales</taxon>
        <taxon>Moraceae</taxon>
        <taxon>Ficeae</taxon>
        <taxon>Ficus</taxon>
    </lineage>
</organism>
<protein>
    <submittedName>
        <fullName evidence="2">Uncharacterized protein</fullName>
    </submittedName>
</protein>
<keyword evidence="1" id="KW-0812">Transmembrane</keyword>
<name>A0AA87ZD49_FICCA</name>
<proteinExistence type="predicted"/>
<accession>A0AA87ZD49</accession>
<keyword evidence="1" id="KW-1133">Transmembrane helix</keyword>
<gene>
    <name evidence="2" type="ORF">TIFTF001_046447</name>
</gene>